<accession>B0N6A9</accession>
<dbReference type="EMBL" id="ABFX02000008">
    <property type="protein sequence ID" value="EDS17347.1"/>
    <property type="molecule type" value="Genomic_DNA"/>
</dbReference>
<dbReference type="PANTHER" id="PTHR33744:SF16">
    <property type="entry name" value="CARBOHYDRATE DIACID REGULATOR"/>
    <property type="match status" value="1"/>
</dbReference>
<evidence type="ECO:0000259" key="1">
    <source>
        <dbReference type="Pfam" id="PF05651"/>
    </source>
</evidence>
<dbReference type="InterPro" id="IPR042070">
    <property type="entry name" value="PucR_C-HTH_sf"/>
</dbReference>
<evidence type="ECO:0000313" key="3">
    <source>
        <dbReference type="EMBL" id="EDS17347.1"/>
    </source>
</evidence>
<dbReference type="Gene3D" id="1.10.10.2840">
    <property type="entry name" value="PucR C-terminal helix-turn-helix domain"/>
    <property type="match status" value="1"/>
</dbReference>
<reference evidence="3" key="2">
    <citation type="submission" date="2014-06" db="EMBL/GenBank/DDBJ databases">
        <title>Draft genome sequence of Clostridium ramosum(DSM 1402).</title>
        <authorList>
            <person name="Sudarsanam P."/>
            <person name="Ley R."/>
            <person name="Guruge J."/>
            <person name="Turnbaugh P.J."/>
            <person name="Mahowald M."/>
            <person name="Liep D."/>
            <person name="Gordon J."/>
        </authorList>
    </citation>
    <scope>NUCLEOTIDE SEQUENCE</scope>
    <source>
        <strain evidence="3">DSM 1402</strain>
    </source>
</reference>
<sequence>MHIYLVLIPKEDYMYINNQLATQIVETVKDICDHDINFIDCQGIIYASTDIKRIGSFHEAGLLAIKEKRIIEVYDDTSFNGSLQGVNLPVYYHDQIIAVIGISGKPDKVKKYAYLAQKITNLLIREKELNEFNRSQAEKMHYLLQSLLDQENLDSQYFSDMLKYFQLDLKNNYRLLIILAKRLVNEQSIIQELHSLAIPVYHYQYPNRFLAIIDADYFNRCEYKLKKLAGNQVSIAVGKQIPLIKLSESYHSALIALRNIQDHQYINYDVLTLEIILQSISIYDKKDYLNKTIAMLSLEDLNLLHIYFEEDMSLLNTANRLFIHKNTLQYKLDRIHKLCGYNPRKFRDANILYLALKLK</sequence>
<proteinExistence type="predicted"/>
<comment type="caution">
    <text evidence="3">The sequence shown here is derived from an EMBL/GenBank/DDBJ whole genome shotgun (WGS) entry which is preliminary data.</text>
</comment>
<dbReference type="Pfam" id="PF05651">
    <property type="entry name" value="Diacid_rec"/>
    <property type="match status" value="1"/>
</dbReference>
<feature type="domain" description="Putative sugar diacid recognition" evidence="1">
    <location>
        <begin position="17"/>
        <end position="146"/>
    </location>
</feature>
<dbReference type="InterPro" id="IPR008599">
    <property type="entry name" value="Diacid_rec"/>
</dbReference>
<reference evidence="3" key="1">
    <citation type="submission" date="2007-11" db="EMBL/GenBank/DDBJ databases">
        <authorList>
            <person name="Fulton L."/>
            <person name="Clifton S."/>
            <person name="Fulton B."/>
            <person name="Xu J."/>
            <person name="Minx P."/>
            <person name="Pepin K.H."/>
            <person name="Johnson M."/>
            <person name="Thiruvilangam P."/>
            <person name="Bhonagiri V."/>
            <person name="Nash W.E."/>
            <person name="Mardis E.R."/>
            <person name="Wilson R.K."/>
        </authorList>
    </citation>
    <scope>NUCLEOTIDE SEQUENCE [LARGE SCALE GENOMIC DNA]</scope>
    <source>
        <strain evidence="3">DSM 1402</strain>
    </source>
</reference>
<organism evidence="3 4">
    <name type="scientific">Thomasclavelia ramosa DSM 1402</name>
    <dbReference type="NCBI Taxonomy" id="445974"/>
    <lineage>
        <taxon>Bacteria</taxon>
        <taxon>Bacillati</taxon>
        <taxon>Bacillota</taxon>
        <taxon>Erysipelotrichia</taxon>
        <taxon>Erysipelotrichales</taxon>
        <taxon>Coprobacillaceae</taxon>
        <taxon>Thomasclavelia</taxon>
    </lineage>
</organism>
<dbReference type="eggNOG" id="COG3835">
    <property type="taxonomic scope" value="Bacteria"/>
</dbReference>
<protein>
    <submittedName>
        <fullName evidence="3">Sugar diacid recognition</fullName>
    </submittedName>
</protein>
<keyword evidence="4" id="KW-1185">Reference proteome</keyword>
<dbReference type="InterPro" id="IPR025736">
    <property type="entry name" value="PucR_C-HTH_dom"/>
</dbReference>
<evidence type="ECO:0000259" key="2">
    <source>
        <dbReference type="Pfam" id="PF13556"/>
    </source>
</evidence>
<evidence type="ECO:0000313" key="4">
    <source>
        <dbReference type="Proteomes" id="UP000005798"/>
    </source>
</evidence>
<name>B0N6A9_9FIRM</name>
<dbReference type="Pfam" id="PF13556">
    <property type="entry name" value="HTH_30"/>
    <property type="match status" value="1"/>
</dbReference>
<feature type="domain" description="PucR C-terminal helix-turn-helix" evidence="2">
    <location>
        <begin position="302"/>
        <end position="358"/>
    </location>
</feature>
<dbReference type="HOGENOM" id="CLU_043769_1_1_9"/>
<dbReference type="AlphaFoldDB" id="B0N6A9"/>
<dbReference type="Proteomes" id="UP000005798">
    <property type="component" value="Unassembled WGS sequence"/>
</dbReference>
<dbReference type="InterPro" id="IPR051448">
    <property type="entry name" value="CdaR-like_regulators"/>
</dbReference>
<dbReference type="PANTHER" id="PTHR33744">
    <property type="entry name" value="CARBOHYDRATE DIACID REGULATOR"/>
    <property type="match status" value="1"/>
</dbReference>
<gene>
    <name evidence="3" type="ORF">CLORAM_02130</name>
</gene>